<keyword evidence="8 18" id="KW-0732">Signal</keyword>
<evidence type="ECO:0000256" key="2">
    <source>
        <dbReference type="ARBA" id="ARBA00004613"/>
    </source>
</evidence>
<dbReference type="Gene3D" id="4.10.400.10">
    <property type="entry name" value="Low-density Lipoprotein Receptor"/>
    <property type="match status" value="1"/>
</dbReference>
<feature type="disulfide bond" evidence="16">
    <location>
        <begin position="398"/>
        <end position="415"/>
    </location>
</feature>
<evidence type="ECO:0000313" key="22">
    <source>
        <dbReference type="RefSeq" id="XP_019628723.1"/>
    </source>
</evidence>
<dbReference type="SMART" id="SM00192">
    <property type="entry name" value="LDLa"/>
    <property type="match status" value="1"/>
</dbReference>
<feature type="domain" description="EGF-like" evidence="20">
    <location>
        <begin position="585"/>
        <end position="621"/>
    </location>
</feature>
<dbReference type="GO" id="GO:0005509">
    <property type="term" value="F:calcium ion binding"/>
    <property type="evidence" value="ECO:0007669"/>
    <property type="project" value="InterPro"/>
</dbReference>
<feature type="domain" description="EGF-like" evidence="20">
    <location>
        <begin position="698"/>
        <end position="734"/>
    </location>
</feature>
<evidence type="ECO:0000256" key="14">
    <source>
        <dbReference type="ARBA" id="ARBA00023157"/>
    </source>
</evidence>
<dbReference type="PROSITE" id="PS00022">
    <property type="entry name" value="EGF_1"/>
    <property type="match status" value="19"/>
</dbReference>
<evidence type="ECO:0000256" key="9">
    <source>
        <dbReference type="ARBA" id="ARBA00022737"/>
    </source>
</evidence>
<dbReference type="SUPFAM" id="SSF49899">
    <property type="entry name" value="Concanavalin A-like lectins/glucanases"/>
    <property type="match status" value="1"/>
</dbReference>
<dbReference type="InterPro" id="IPR000742">
    <property type="entry name" value="EGF"/>
</dbReference>
<dbReference type="Gene3D" id="2.10.25.10">
    <property type="entry name" value="Laminin"/>
    <property type="match status" value="17"/>
</dbReference>
<keyword evidence="11" id="KW-0914">Notch signaling pathway</keyword>
<keyword evidence="10" id="KW-0106">Calcium</keyword>
<evidence type="ECO:0000256" key="6">
    <source>
        <dbReference type="ARBA" id="ARBA00022536"/>
    </source>
</evidence>
<dbReference type="KEGG" id="bbel:109473286"/>
<evidence type="ECO:0000259" key="19">
    <source>
        <dbReference type="PROSITE" id="PS50025"/>
    </source>
</evidence>
<comment type="caution">
    <text evidence="16">Lacks conserved residue(s) required for the propagation of feature annotation.</text>
</comment>
<dbReference type="SMART" id="SM00181">
    <property type="entry name" value="EGF"/>
    <property type="match status" value="20"/>
</dbReference>
<feature type="domain" description="EGF-like" evidence="20">
    <location>
        <begin position="226"/>
        <end position="262"/>
    </location>
</feature>
<dbReference type="FunFam" id="2.10.25.10:FF:000699">
    <property type="entry name" value="Uncharacterized protein, isoform C"/>
    <property type="match status" value="1"/>
</dbReference>
<sequence length="1085" mass="114691">MDGLSASLLSVVLVLMASPCPAGSDCPSLGPVQQMTCGDGTCTLLEWVCNGEDDCGDGTDETAATCQGANLVCLEGRVRHISRTDSHVAFYTCTCPPLYTGKNCGTVNITDQGHCQPHPCYNGGTCQEVEGGFICSCSAGVTGVLCETDINECDSDAQLCRPGGVCINLYNNYSCACYPGFSGPSCQTYDPCTSHPCKHGGRCSAAGNMFQCTCPAGYQGRLCQEEVVACSSAPCQHGGTCTDTQDGFICTCPTGLTGRTCTDQVDVCSSEPCTNGGTCVESLGHFTCLCPPAFAGLQCERPQLCLYPLQDPCQNGAVCFPLPGGAGTRCVCLTGFTGDLCQIDIDDCQNDPCGLHGRCVDGVNSYSCSCDVGYQGQHCQEQLQLCHPNPCRNNGFCCAYGQPCGQHLQPGERECYCTNGYTGQLCQVELDECSQPDVHPPCLNDGLCLDAVGDYTCLCAAGYTGARCEVPAPCAIQPCGTGQCVESATSYSCICPPHLTGQHCQTLLHPCNTTDSPCGQTGQCLYHGQSFRCVCSAGYTGQHCDVPIPTVTLSTSTTPGIQDHTTVTVLPLHTSEPTQAVSLAPPAACDSLPCQHGGSCYEDSLGWFCRCLEGWQGQMCELDTSVCDPDPCVQGFCFPLNGAAFCDCFYGFTGDRCDVLIVDCDPDPCVYGQCSIGEHGSYQCECEPGYFGVNCSEVVPACASQPCLNGGTCVDNNAGFNCSCADGFLGDVCEVEDRCAQMTCQNGGTCIMSAMESRCECPSGYYGEECEQVDPCADHPCENSGTCSLLTSPDSLLLYSCLCPPQYFGVHCELRDACTGEPCGNGTCVSLNNSTRQPEYQCHCVPGYTGDNCNISVCDDNRCLHDGRCLLNDDGQATCLCTHMYTGNNCSQDLSFSLAQFHGQSYLQYPQHLPAVSSLQTRLALVVRTTQENCLLVWLGDPQGLGDFLSLGIYQSQLEFRFNLGSGITEITAPTTISINNGQFWKVLLDRNEREGQLTVSALDGTDLVFTSTAPEGAVGLNAVNNNLYIGGHPSAAVQVSAGRYTSGLVGCVASLEFPGAGTDWQAADLQRDATGGLDISNCQV</sequence>
<feature type="disulfide bond" evidence="16">
    <location>
        <begin position="648"/>
        <end position="657"/>
    </location>
</feature>
<dbReference type="PROSITE" id="PS50068">
    <property type="entry name" value="LDLRA_2"/>
    <property type="match status" value="1"/>
</dbReference>
<keyword evidence="12" id="KW-1133">Transmembrane helix</keyword>
<feature type="domain" description="Laminin G" evidence="19">
    <location>
        <begin position="896"/>
        <end position="1083"/>
    </location>
</feature>
<feature type="disulfide bond" evidence="16">
    <location>
        <begin position="290"/>
        <end position="299"/>
    </location>
</feature>
<dbReference type="InterPro" id="IPR000152">
    <property type="entry name" value="EGF-type_Asp/Asn_hydroxyl_site"/>
</dbReference>
<dbReference type="FunFam" id="2.10.25.10:FF:000321">
    <property type="entry name" value="Protein delta homolog 1"/>
    <property type="match status" value="1"/>
</dbReference>
<dbReference type="GeneID" id="109473286"/>
<feature type="domain" description="EGF-like" evidence="20">
    <location>
        <begin position="264"/>
        <end position="300"/>
    </location>
</feature>
<feature type="domain" description="EGF-like" evidence="20">
    <location>
        <begin position="470"/>
        <end position="505"/>
    </location>
</feature>
<evidence type="ECO:0000256" key="1">
    <source>
        <dbReference type="ARBA" id="ARBA00004251"/>
    </source>
</evidence>
<feature type="domain" description="EGF-like" evidence="20">
    <location>
        <begin position="623"/>
        <end position="658"/>
    </location>
</feature>
<feature type="domain" description="EGF-like" evidence="20">
    <location>
        <begin position="429"/>
        <end position="469"/>
    </location>
</feature>
<dbReference type="InterPro" id="IPR009030">
    <property type="entry name" value="Growth_fac_rcpt_cys_sf"/>
</dbReference>
<feature type="domain" description="EGF-like" evidence="20">
    <location>
        <begin position="772"/>
        <end position="813"/>
    </location>
</feature>
<feature type="domain" description="EGF-like" evidence="20">
    <location>
        <begin position="344"/>
        <end position="380"/>
    </location>
</feature>
<feature type="domain" description="EGF-like" evidence="20">
    <location>
        <begin position="507"/>
        <end position="545"/>
    </location>
</feature>
<dbReference type="SUPFAM" id="SSF57196">
    <property type="entry name" value="EGF/Laminin"/>
    <property type="match status" value="8"/>
</dbReference>
<dbReference type="RefSeq" id="XP_019628723.1">
    <property type="nucleotide sequence ID" value="XM_019773164.1"/>
</dbReference>
<dbReference type="Proteomes" id="UP000515135">
    <property type="component" value="Unplaced"/>
</dbReference>
<evidence type="ECO:0000256" key="5">
    <source>
        <dbReference type="ARBA" id="ARBA00022525"/>
    </source>
</evidence>
<keyword evidence="4" id="KW-1003">Cell membrane</keyword>
<dbReference type="FunFam" id="2.10.25.10:FF:000391">
    <property type="entry name" value="Weary, isoform C"/>
    <property type="match status" value="1"/>
</dbReference>
<dbReference type="InterPro" id="IPR013032">
    <property type="entry name" value="EGF-like_CS"/>
</dbReference>
<dbReference type="PRINTS" id="PR00010">
    <property type="entry name" value="EGFBLOOD"/>
</dbReference>
<evidence type="ECO:0000256" key="10">
    <source>
        <dbReference type="ARBA" id="ARBA00022837"/>
    </source>
</evidence>
<feature type="domain" description="EGF-like" evidence="20">
    <location>
        <begin position="149"/>
        <end position="187"/>
    </location>
</feature>
<keyword evidence="9" id="KW-0677">Repeat</keyword>
<gene>
    <name evidence="22" type="primary">LOC109473286</name>
</gene>
<evidence type="ECO:0000256" key="12">
    <source>
        <dbReference type="ARBA" id="ARBA00022989"/>
    </source>
</evidence>
<feature type="disulfide bond" evidence="16">
    <location>
        <begin position="417"/>
        <end position="426"/>
    </location>
</feature>
<dbReference type="AlphaFoldDB" id="A0A6P4YWK8"/>
<dbReference type="InterPro" id="IPR018097">
    <property type="entry name" value="EGF_Ca-bd_CS"/>
</dbReference>
<dbReference type="SUPFAM" id="SSF57184">
    <property type="entry name" value="Growth factor receptor domain"/>
    <property type="match status" value="3"/>
</dbReference>
<evidence type="ECO:0000256" key="7">
    <source>
        <dbReference type="ARBA" id="ARBA00022692"/>
    </source>
</evidence>
<dbReference type="PROSITE" id="PS50025">
    <property type="entry name" value="LAM_G_DOMAIN"/>
    <property type="match status" value="1"/>
</dbReference>
<dbReference type="CDD" id="cd00110">
    <property type="entry name" value="LamG"/>
    <property type="match status" value="1"/>
</dbReference>
<dbReference type="InterPro" id="IPR001881">
    <property type="entry name" value="EGF-like_Ca-bd_dom"/>
</dbReference>
<dbReference type="InterPro" id="IPR002172">
    <property type="entry name" value="LDrepeatLR_classA_rpt"/>
</dbReference>
<dbReference type="CDD" id="cd00054">
    <property type="entry name" value="EGF_CA"/>
    <property type="match status" value="8"/>
</dbReference>
<feature type="disulfide bond" evidence="16">
    <location>
        <begin position="724"/>
        <end position="733"/>
    </location>
</feature>
<keyword evidence="13" id="KW-0472">Membrane</keyword>
<evidence type="ECO:0000259" key="20">
    <source>
        <dbReference type="PROSITE" id="PS50026"/>
    </source>
</evidence>
<comment type="subcellular location">
    <subcellularLocation>
        <location evidence="1">Cell membrane</location>
        <topology evidence="1">Single-pass type I membrane protein</topology>
    </subcellularLocation>
    <subcellularLocation>
        <location evidence="2">Secreted</location>
    </subcellularLocation>
</comment>
<feature type="domain" description="EGF-like" evidence="20">
    <location>
        <begin position="301"/>
        <end position="342"/>
    </location>
</feature>
<dbReference type="FunFam" id="2.10.25.10:FF:000472">
    <property type="entry name" value="Uncharacterized protein, isoform A"/>
    <property type="match status" value="1"/>
</dbReference>
<feature type="disulfide bond" evidence="16">
    <location>
        <begin position="686"/>
        <end position="695"/>
    </location>
</feature>
<dbReference type="GO" id="GO:0007219">
    <property type="term" value="P:Notch signaling pathway"/>
    <property type="evidence" value="ECO:0007669"/>
    <property type="project" value="UniProtKB-KW"/>
</dbReference>
<evidence type="ECO:0000256" key="11">
    <source>
        <dbReference type="ARBA" id="ARBA00022976"/>
    </source>
</evidence>
<feature type="disulfide bond" evidence="16">
    <location>
        <begin position="803"/>
        <end position="812"/>
    </location>
</feature>
<feature type="chain" id="PRO_5027998430" evidence="18">
    <location>
        <begin position="25"/>
        <end position="1085"/>
    </location>
</feature>
<proteinExistence type="predicted"/>
<protein>
    <submittedName>
        <fullName evidence="22">Fibropellin-1-like</fullName>
    </submittedName>
</protein>
<keyword evidence="15" id="KW-0325">Glycoprotein</keyword>
<feature type="disulfide bond" evidence="16">
    <location>
        <begin position="535"/>
        <end position="544"/>
    </location>
</feature>
<feature type="domain" description="EGF-like" evidence="20">
    <location>
        <begin position="188"/>
        <end position="224"/>
    </location>
</feature>
<dbReference type="Pfam" id="PF00008">
    <property type="entry name" value="EGF"/>
    <property type="match status" value="9"/>
</dbReference>
<feature type="disulfide bond" evidence="16">
    <location>
        <begin position="474"/>
        <end position="484"/>
    </location>
</feature>
<feature type="disulfide bond" evidence="16">
    <location>
        <begin position="252"/>
        <end position="261"/>
    </location>
</feature>
<evidence type="ECO:0000256" key="3">
    <source>
        <dbReference type="ARBA" id="ARBA00022473"/>
    </source>
</evidence>
<feature type="domain" description="EGF-like" evidence="20">
    <location>
        <begin position="814"/>
        <end position="851"/>
    </location>
</feature>
<dbReference type="CDD" id="cd00112">
    <property type="entry name" value="LDLa"/>
    <property type="match status" value="1"/>
</dbReference>
<feature type="disulfide bond" evidence="16">
    <location>
        <begin position="137"/>
        <end position="146"/>
    </location>
</feature>
<feature type="disulfide bond" evidence="16">
    <location>
        <begin position="611"/>
        <end position="620"/>
    </location>
</feature>
<evidence type="ECO:0000313" key="21">
    <source>
        <dbReference type="Proteomes" id="UP000515135"/>
    </source>
</evidence>
<dbReference type="SUPFAM" id="SSF57424">
    <property type="entry name" value="LDL receptor-like module"/>
    <property type="match status" value="1"/>
</dbReference>
<dbReference type="FunFam" id="2.10.25.10:FF:000537">
    <property type="entry name" value="Notch 3"/>
    <property type="match status" value="1"/>
</dbReference>
<dbReference type="OrthoDB" id="442731at2759"/>
<keyword evidence="14 16" id="KW-1015">Disulfide bond</keyword>
<feature type="signal peptide" evidence="18">
    <location>
        <begin position="1"/>
        <end position="24"/>
    </location>
</feature>
<dbReference type="SMART" id="SM00179">
    <property type="entry name" value="EGF_CA"/>
    <property type="match status" value="16"/>
</dbReference>
<feature type="disulfide bond" evidence="16">
    <location>
        <begin position="495"/>
        <end position="504"/>
    </location>
</feature>
<dbReference type="PANTHER" id="PTHR12916:SF4">
    <property type="entry name" value="UNINFLATABLE, ISOFORM C"/>
    <property type="match status" value="1"/>
</dbReference>
<dbReference type="InterPro" id="IPR013320">
    <property type="entry name" value="ConA-like_dom_sf"/>
</dbReference>
<feature type="disulfide bond" evidence="16">
    <location>
        <begin position="761"/>
        <end position="770"/>
    </location>
</feature>
<feature type="disulfide bond" evidence="16">
    <location>
        <begin position="332"/>
        <end position="341"/>
    </location>
</feature>
<dbReference type="PROSITE" id="PS01186">
    <property type="entry name" value="EGF_2"/>
    <property type="match status" value="12"/>
</dbReference>
<keyword evidence="5" id="KW-0964">Secreted</keyword>
<feature type="domain" description="EGF-like" evidence="20">
    <location>
        <begin position="854"/>
        <end position="891"/>
    </location>
</feature>
<organism evidence="21 22">
    <name type="scientific">Branchiostoma belcheri</name>
    <name type="common">Amphioxus</name>
    <dbReference type="NCBI Taxonomy" id="7741"/>
    <lineage>
        <taxon>Eukaryota</taxon>
        <taxon>Metazoa</taxon>
        <taxon>Chordata</taxon>
        <taxon>Cephalochordata</taxon>
        <taxon>Leptocardii</taxon>
        <taxon>Amphioxiformes</taxon>
        <taxon>Branchiostomatidae</taxon>
        <taxon>Branchiostoma</taxon>
    </lineage>
</organism>
<feature type="disulfide bond" evidence="17">
    <location>
        <begin position="37"/>
        <end position="55"/>
    </location>
</feature>
<evidence type="ECO:0000256" key="8">
    <source>
        <dbReference type="ARBA" id="ARBA00022729"/>
    </source>
</evidence>
<dbReference type="FunFam" id="2.10.25.10:FF:000143">
    <property type="entry name" value="Protein crumbs 1"/>
    <property type="match status" value="1"/>
</dbReference>
<feature type="domain" description="EGF-like" evidence="20">
    <location>
        <begin position="387"/>
        <end position="427"/>
    </location>
</feature>
<feature type="disulfide bond" evidence="16">
    <location>
        <begin position="881"/>
        <end position="890"/>
    </location>
</feature>
<keyword evidence="3" id="KW-0217">Developmental protein</keyword>
<dbReference type="Gene3D" id="2.60.120.200">
    <property type="match status" value="1"/>
</dbReference>
<feature type="disulfide bond" evidence="16">
    <location>
        <begin position="459"/>
        <end position="468"/>
    </location>
</feature>
<dbReference type="Pfam" id="PF00057">
    <property type="entry name" value="Ldl_recept_a"/>
    <property type="match status" value="1"/>
</dbReference>
<dbReference type="Pfam" id="PF00054">
    <property type="entry name" value="Laminin_G_1"/>
    <property type="match status" value="1"/>
</dbReference>
<dbReference type="PROSITE" id="PS50026">
    <property type="entry name" value="EGF_3"/>
    <property type="match status" value="19"/>
</dbReference>
<feature type="domain" description="EGF-like" evidence="20">
    <location>
        <begin position="111"/>
        <end position="147"/>
    </location>
</feature>
<name>A0A6P4YWK8_BRABE</name>
<evidence type="ECO:0000256" key="15">
    <source>
        <dbReference type="ARBA" id="ARBA00023180"/>
    </source>
</evidence>
<feature type="domain" description="EGF-like" evidence="20">
    <location>
        <begin position="660"/>
        <end position="696"/>
    </location>
</feature>
<keyword evidence="7" id="KW-0812">Transmembrane</keyword>
<feature type="disulfide bond" evidence="16">
    <location>
        <begin position="214"/>
        <end position="223"/>
    </location>
</feature>
<dbReference type="GO" id="GO:0005576">
    <property type="term" value="C:extracellular region"/>
    <property type="evidence" value="ECO:0007669"/>
    <property type="project" value="UniProtKB-SubCell"/>
</dbReference>
<dbReference type="PANTHER" id="PTHR12916">
    <property type="entry name" value="CYTOCHROME C OXIDASE POLYPEPTIDE VIC-2"/>
    <property type="match status" value="1"/>
</dbReference>
<feature type="disulfide bond" evidence="16">
    <location>
        <begin position="818"/>
        <end position="828"/>
    </location>
</feature>
<feature type="disulfide bond" evidence="16">
    <location>
        <begin position="313"/>
        <end position="330"/>
    </location>
</feature>
<dbReference type="FunFam" id="2.10.25.10:FF:000095">
    <property type="entry name" value="Notch, isoform B"/>
    <property type="match status" value="1"/>
</dbReference>
<evidence type="ECO:0000256" key="13">
    <source>
        <dbReference type="ARBA" id="ARBA00023136"/>
    </source>
</evidence>
<feature type="disulfide bond" evidence="16">
    <location>
        <begin position="370"/>
        <end position="379"/>
    </location>
</feature>
<evidence type="ECO:0000256" key="4">
    <source>
        <dbReference type="ARBA" id="ARBA00022475"/>
    </source>
</evidence>
<evidence type="ECO:0000256" key="17">
    <source>
        <dbReference type="PROSITE-ProRule" id="PRU00124"/>
    </source>
</evidence>
<feature type="domain" description="EGF-like" evidence="20">
    <location>
        <begin position="735"/>
        <end position="771"/>
    </location>
</feature>
<dbReference type="Pfam" id="PF12661">
    <property type="entry name" value="hEGF"/>
    <property type="match status" value="3"/>
</dbReference>
<accession>A0A6P4YWK8</accession>
<evidence type="ECO:0000256" key="16">
    <source>
        <dbReference type="PROSITE-ProRule" id="PRU00076"/>
    </source>
</evidence>
<evidence type="ECO:0000256" key="18">
    <source>
        <dbReference type="SAM" id="SignalP"/>
    </source>
</evidence>
<dbReference type="FunFam" id="2.10.25.10:FF:000434">
    <property type="entry name" value="Predicted protein"/>
    <property type="match status" value="1"/>
</dbReference>
<reference evidence="22" key="1">
    <citation type="submission" date="2025-08" db="UniProtKB">
        <authorList>
            <consortium name="RefSeq"/>
        </authorList>
    </citation>
    <scope>IDENTIFICATION</scope>
    <source>
        <tissue evidence="22">Gonad</tissue>
    </source>
</reference>
<dbReference type="SMART" id="SM00282">
    <property type="entry name" value="LamG"/>
    <property type="match status" value="1"/>
</dbReference>
<keyword evidence="6 16" id="KW-0245">EGF-like domain</keyword>
<dbReference type="PROSITE" id="PS00010">
    <property type="entry name" value="ASX_HYDROXYL"/>
    <property type="match status" value="5"/>
</dbReference>
<dbReference type="PROSITE" id="PS01187">
    <property type="entry name" value="EGF_CA"/>
    <property type="match status" value="3"/>
</dbReference>
<dbReference type="InterPro" id="IPR036055">
    <property type="entry name" value="LDL_receptor-like_sf"/>
</dbReference>
<feature type="disulfide bond" evidence="16">
    <location>
        <begin position="627"/>
        <end position="637"/>
    </location>
</feature>
<feature type="disulfide bond" evidence="16">
    <location>
        <begin position="177"/>
        <end position="186"/>
    </location>
</feature>
<keyword evidence="21" id="KW-1185">Reference proteome</keyword>
<feature type="disulfide bond" evidence="16">
    <location>
        <begin position="664"/>
        <end position="674"/>
    </location>
</feature>
<dbReference type="InterPro" id="IPR001791">
    <property type="entry name" value="Laminin_G"/>
</dbReference>
<dbReference type="GO" id="GO:0005886">
    <property type="term" value="C:plasma membrane"/>
    <property type="evidence" value="ECO:0007669"/>
    <property type="project" value="UniProtKB-SubCell"/>
</dbReference>